<sequence length="415" mass="45978">MALREMLGETLLSKDGEVQTDSALQGKVVGLYFSAHWCPPCKGFTPVLAEIYNGYKAKGKNFEVVFVSSDRDQGSFDGYYGEMPWLALPFSDRDRKTHLSSKFKVRGIPSLVILDEDGSLITLNGRASVQSDREGEDFPWRPKPIPELLGDEFKGKEGTVGRSVIEGKTLGIYFSAHWCGPCRGFTPTLAKVYNKLKEKGQNNFEVIFVSGDKSDSQFEEYYGEMPWLAIPYGDKRIDQLNQRFEVNGIPHLVILNPDGTVLNASARGKIDADENAENFPWAPEPMEDLGVTAECMGSDINEKPSLVLFMEGVDDLQQDEAWAAGLAVAREFAARGGGDGPALLFFGARGGGRIPPQVRRMTGLPEQEEKISMVVLDIPDSGGYYKSDAEEINEQTVRDFAENYKTLATRQQLSR</sequence>
<dbReference type="CDD" id="cd03009">
    <property type="entry name" value="TryX_like_TryX_NRX"/>
    <property type="match status" value="1"/>
</dbReference>
<dbReference type="InterPro" id="IPR045870">
    <property type="entry name" value="TryX_NRX_thioredoxin_dom"/>
</dbReference>
<organism evidence="2">
    <name type="scientific">Heterosigma akashiwo</name>
    <name type="common">Chromophytic alga</name>
    <name type="synonym">Heterosigma carterae</name>
    <dbReference type="NCBI Taxonomy" id="2829"/>
    <lineage>
        <taxon>Eukaryota</taxon>
        <taxon>Sar</taxon>
        <taxon>Stramenopiles</taxon>
        <taxon>Ochrophyta</taxon>
        <taxon>Raphidophyceae</taxon>
        <taxon>Chattonellales</taxon>
        <taxon>Chattonellaceae</taxon>
        <taxon>Heterosigma</taxon>
    </lineage>
</organism>
<dbReference type="Pfam" id="PF13905">
    <property type="entry name" value="Thioredoxin_8"/>
    <property type="match status" value="2"/>
</dbReference>
<name>A0A6V1NWZ1_HETAK</name>
<dbReference type="Gene3D" id="3.40.30.10">
    <property type="entry name" value="Glutaredoxin"/>
    <property type="match status" value="2"/>
</dbReference>
<dbReference type="InterPro" id="IPR012336">
    <property type="entry name" value="Thioredoxin-like_fold"/>
</dbReference>
<dbReference type="PANTHER" id="PTHR46472:SF1">
    <property type="entry name" value="NUCLEOREDOXIN"/>
    <property type="match status" value="1"/>
</dbReference>
<feature type="domain" description="Thioredoxin" evidence="1">
    <location>
        <begin position="152"/>
        <end position="288"/>
    </location>
</feature>
<accession>A0A6V1NWZ1</accession>
<dbReference type="PROSITE" id="PS51352">
    <property type="entry name" value="THIOREDOXIN_2"/>
    <property type="match status" value="2"/>
</dbReference>
<evidence type="ECO:0000313" key="3">
    <source>
        <dbReference type="EMBL" id="CAE0626361.1"/>
    </source>
</evidence>
<dbReference type="GO" id="GO:0005634">
    <property type="term" value="C:nucleus"/>
    <property type="evidence" value="ECO:0007669"/>
    <property type="project" value="TreeGrafter"/>
</dbReference>
<evidence type="ECO:0000259" key="1">
    <source>
        <dbReference type="PROSITE" id="PS51352"/>
    </source>
</evidence>
<dbReference type="InterPro" id="IPR036249">
    <property type="entry name" value="Thioredoxin-like_sf"/>
</dbReference>
<feature type="domain" description="Thioredoxin" evidence="1">
    <location>
        <begin position="1"/>
        <end position="150"/>
    </location>
</feature>
<dbReference type="PANTHER" id="PTHR46472">
    <property type="entry name" value="NUCLEOREDOXIN"/>
    <property type="match status" value="1"/>
</dbReference>
<protein>
    <recommendedName>
        <fullName evidence="1">Thioredoxin domain-containing protein</fullName>
    </recommendedName>
</protein>
<proteinExistence type="predicted"/>
<dbReference type="EMBL" id="HBIU01011465">
    <property type="protein sequence ID" value="CAE0626361.1"/>
    <property type="molecule type" value="Transcribed_RNA"/>
</dbReference>
<evidence type="ECO:0000313" key="2">
    <source>
        <dbReference type="EMBL" id="CAE0626360.1"/>
    </source>
</evidence>
<dbReference type="SUPFAM" id="SSF52833">
    <property type="entry name" value="Thioredoxin-like"/>
    <property type="match status" value="2"/>
</dbReference>
<dbReference type="GO" id="GO:0004791">
    <property type="term" value="F:thioredoxin-disulfide reductase (NADPH) activity"/>
    <property type="evidence" value="ECO:0007669"/>
    <property type="project" value="InterPro"/>
</dbReference>
<dbReference type="EMBL" id="HBIU01011464">
    <property type="protein sequence ID" value="CAE0626360.1"/>
    <property type="molecule type" value="Transcribed_RNA"/>
</dbReference>
<dbReference type="AlphaFoldDB" id="A0A6V1NWZ1"/>
<dbReference type="GO" id="GO:0031397">
    <property type="term" value="P:negative regulation of protein ubiquitination"/>
    <property type="evidence" value="ECO:0007669"/>
    <property type="project" value="TreeGrafter"/>
</dbReference>
<dbReference type="InterPro" id="IPR013766">
    <property type="entry name" value="Thioredoxin_domain"/>
</dbReference>
<gene>
    <name evidence="2" type="ORF">HAKA00212_LOCUS5035</name>
    <name evidence="3" type="ORF">HAKA00212_LOCUS5036</name>
</gene>
<dbReference type="GO" id="GO:0030178">
    <property type="term" value="P:negative regulation of Wnt signaling pathway"/>
    <property type="evidence" value="ECO:0007669"/>
    <property type="project" value="TreeGrafter"/>
</dbReference>
<reference evidence="2" key="1">
    <citation type="submission" date="2021-01" db="EMBL/GenBank/DDBJ databases">
        <authorList>
            <person name="Corre E."/>
            <person name="Pelletier E."/>
            <person name="Niang G."/>
            <person name="Scheremetjew M."/>
            <person name="Finn R."/>
            <person name="Kale V."/>
            <person name="Holt S."/>
            <person name="Cochrane G."/>
            <person name="Meng A."/>
            <person name="Brown T."/>
            <person name="Cohen L."/>
        </authorList>
    </citation>
    <scope>NUCLEOTIDE SEQUENCE</scope>
    <source>
        <strain evidence="2">CCMP3107</strain>
    </source>
</reference>